<evidence type="ECO:0000313" key="3">
    <source>
        <dbReference type="EMBL" id="KPA80113.1"/>
    </source>
</evidence>
<dbReference type="AlphaFoldDB" id="A0A0M9G153"/>
<keyword evidence="2" id="KW-1133">Transmembrane helix</keyword>
<feature type="compositionally biased region" description="Basic and acidic residues" evidence="1">
    <location>
        <begin position="111"/>
        <end position="129"/>
    </location>
</feature>
<evidence type="ECO:0000256" key="1">
    <source>
        <dbReference type="SAM" id="MobiDB-lite"/>
    </source>
</evidence>
<comment type="caution">
    <text evidence="3">The sequence shown here is derived from an EMBL/GenBank/DDBJ whole genome shotgun (WGS) entry which is preliminary data.</text>
</comment>
<name>A0A0M9G153_LEPPY</name>
<feature type="region of interest" description="Disordered" evidence="1">
    <location>
        <begin position="99"/>
        <end position="231"/>
    </location>
</feature>
<feature type="compositionally biased region" description="Low complexity" evidence="1">
    <location>
        <begin position="164"/>
        <end position="181"/>
    </location>
</feature>
<feature type="region of interest" description="Disordered" evidence="1">
    <location>
        <begin position="360"/>
        <end position="425"/>
    </location>
</feature>
<dbReference type="Proteomes" id="UP000037923">
    <property type="component" value="Unassembled WGS sequence"/>
</dbReference>
<sequence length="914" mass="99209">MGKRSRSRSTTTASSATRRPHVVSADFLSVSSASPHSPPFKKRAVGVGCGAGVDGNKDANVVPLQVCHEVQLSSAIPSVSSSSVGSSTSQAEVLHGQTGFARAGVKHSRGRNNDPREDSTRRRGEDGVLSKDSPLSSPTTASAAAPVINRTLVYDTGGTPPSPSSSAPDWPTASSSPASPSHPRPPHRNVVVLTSTPAFLRRGKQRDADSAGDDSRDKDVHSPSTSMASPLRLMRAAQEFLSPVRSTLLRGFSHLRQSVAGSNAPRTRPAAPERRSDVRTPPPPSPWGRLSSIRPAREHLPSLSADSRGEPNRRGRGGQRLQPAASAPTLLSLGVSSIAGSRRSSVSAVDMWGFIENSRSRVEGPQRPTIQRDSADALASSTSGRASSLSSSRMSSPTARGVGEADNGTTDHRHDRVRRQHHRASEVVDLQADDVHRGGGRALVGPYDARYASVSSLSESLAKVVSSSHSTAQSSLTSAGAAACDGADHKDVLSAARDTSAGATLPRRSATLMDPNFSTILPDEEEQAVRRRMQRHGHGRAKVLCAPPQEHLASQRVPTNVLELPSVRPPAPREAPRDAQARRDKTSRTSSEFHLGTDRAQQGSDGSETTGNAKPARQEHHPFRSVTASTPLRRLTGRATRTMFALCAVIAVFWCIAATAWPLMALQTPYVGCLGGSFSATTSTGTPPSYADSDAVFRYTHVNPVSDLQALYQVAPASLDAAEVDRLYRRTLSEGVERLERATQHLIPQDSTPPPHRLFFFRAMIHAYVAVQRNSELYARSRDASLWRRLLWYPLADVLKYGFHRFGALSRTVSLTRSFARDWQDRIRASVACSAQSELVSCPSLLYVEEAMARAAAPFVYTDANEFHESPQRRRRLQEWRTRLHRDWESEVYLETLLSYIRSSVQESTRDYNR</sequence>
<proteinExistence type="predicted"/>
<feature type="compositionally biased region" description="Low complexity" evidence="1">
    <location>
        <begin position="8"/>
        <end position="17"/>
    </location>
</feature>
<keyword evidence="4" id="KW-1185">Reference proteome</keyword>
<keyword evidence="2" id="KW-0812">Transmembrane</keyword>
<reference evidence="3 4" key="1">
    <citation type="submission" date="2015-07" db="EMBL/GenBank/DDBJ databases">
        <title>High-quality genome of monoxenous trypanosomatid Leptomonas pyrrhocoris.</title>
        <authorList>
            <person name="Flegontov P."/>
            <person name="Butenko A."/>
            <person name="Firsov S."/>
            <person name="Vlcek C."/>
            <person name="Logacheva M.D."/>
            <person name="Field M."/>
            <person name="Filatov D."/>
            <person name="Flegontova O."/>
            <person name="Gerasimov E."/>
            <person name="Jackson A.P."/>
            <person name="Kelly S."/>
            <person name="Opperdoes F."/>
            <person name="O'Reilly A."/>
            <person name="Votypka J."/>
            <person name="Yurchenko V."/>
            <person name="Lukes J."/>
        </authorList>
    </citation>
    <scope>NUCLEOTIDE SEQUENCE [LARGE SCALE GENOMIC DNA]</scope>
    <source>
        <strain evidence="3">H10</strain>
    </source>
</reference>
<organism evidence="3 4">
    <name type="scientific">Leptomonas pyrrhocoris</name>
    <name type="common">Firebug parasite</name>
    <dbReference type="NCBI Taxonomy" id="157538"/>
    <lineage>
        <taxon>Eukaryota</taxon>
        <taxon>Discoba</taxon>
        <taxon>Euglenozoa</taxon>
        <taxon>Kinetoplastea</taxon>
        <taxon>Metakinetoplastina</taxon>
        <taxon>Trypanosomatida</taxon>
        <taxon>Trypanosomatidae</taxon>
        <taxon>Leishmaniinae</taxon>
        <taxon>Leptomonas</taxon>
    </lineage>
</organism>
<dbReference type="VEuPathDB" id="TriTrypDB:LpyrH10_09_2110"/>
<feature type="compositionally biased region" description="Low complexity" evidence="1">
    <location>
        <begin position="377"/>
        <end position="401"/>
    </location>
</feature>
<dbReference type="OMA" id="NCELYAR"/>
<feature type="region of interest" description="Disordered" evidence="1">
    <location>
        <begin position="1"/>
        <end position="23"/>
    </location>
</feature>
<evidence type="ECO:0000256" key="2">
    <source>
        <dbReference type="SAM" id="Phobius"/>
    </source>
</evidence>
<feature type="compositionally biased region" description="Basic and acidic residues" evidence="1">
    <location>
        <begin position="205"/>
        <end position="221"/>
    </location>
</feature>
<feature type="transmembrane region" description="Helical" evidence="2">
    <location>
        <begin position="643"/>
        <end position="664"/>
    </location>
</feature>
<feature type="compositionally biased region" description="Polar residues" evidence="1">
    <location>
        <begin position="599"/>
        <end position="612"/>
    </location>
</feature>
<dbReference type="GeneID" id="26905402"/>
<feature type="region of interest" description="Disordered" evidence="1">
    <location>
        <begin position="545"/>
        <end position="629"/>
    </location>
</feature>
<feature type="compositionally biased region" description="Basic and acidic residues" evidence="1">
    <location>
        <begin position="574"/>
        <end position="587"/>
    </location>
</feature>
<dbReference type="OrthoDB" id="266582at2759"/>
<dbReference type="RefSeq" id="XP_015658552.1">
    <property type="nucleotide sequence ID" value="XM_015803036.1"/>
</dbReference>
<gene>
    <name evidence="3" type="ORF">ABB37_05111</name>
</gene>
<evidence type="ECO:0008006" key="5">
    <source>
        <dbReference type="Google" id="ProtNLM"/>
    </source>
</evidence>
<protein>
    <recommendedName>
        <fullName evidence="5">Transmembrane protein</fullName>
    </recommendedName>
</protein>
<feature type="compositionally biased region" description="Low complexity" evidence="1">
    <location>
        <begin position="133"/>
        <end position="146"/>
    </location>
</feature>
<feature type="region of interest" description="Disordered" evidence="1">
    <location>
        <begin position="259"/>
        <end position="326"/>
    </location>
</feature>
<keyword evidence="2" id="KW-0472">Membrane</keyword>
<accession>A0A0M9G153</accession>
<dbReference type="EMBL" id="LGTL01000009">
    <property type="protein sequence ID" value="KPA80113.1"/>
    <property type="molecule type" value="Genomic_DNA"/>
</dbReference>
<evidence type="ECO:0000313" key="4">
    <source>
        <dbReference type="Proteomes" id="UP000037923"/>
    </source>
</evidence>